<dbReference type="InterPro" id="IPR040503">
    <property type="entry name" value="TRHO_N"/>
</dbReference>
<dbReference type="Gene3D" id="3.30.70.100">
    <property type="match status" value="1"/>
</dbReference>
<feature type="domain" description="Rhodanese" evidence="1">
    <location>
        <begin position="134"/>
        <end position="241"/>
    </location>
</feature>
<dbReference type="EMBL" id="AGSI01000006">
    <property type="protein sequence ID" value="EIE23841.1"/>
    <property type="molecule type" value="Genomic_DNA"/>
</dbReference>
<protein>
    <recommendedName>
        <fullName evidence="1">Rhodanese domain-containing protein</fullName>
    </recommendedName>
</protein>
<dbReference type="OrthoDB" id="25002at2759"/>
<dbReference type="SMART" id="SM00450">
    <property type="entry name" value="RHOD"/>
    <property type="match status" value="1"/>
</dbReference>
<dbReference type="InterPro" id="IPR022111">
    <property type="entry name" value="Rhodanese_C"/>
</dbReference>
<feature type="non-terminal residue" evidence="2">
    <location>
        <position position="312"/>
    </location>
</feature>
<dbReference type="PANTHER" id="PTHR43268">
    <property type="entry name" value="THIOSULFATE SULFURTRANSFERASE/RHODANESE-LIKE DOMAIN-CONTAINING PROTEIN 2"/>
    <property type="match status" value="1"/>
</dbReference>
<dbReference type="Pfam" id="PF00581">
    <property type="entry name" value="Rhodanese"/>
    <property type="match status" value="1"/>
</dbReference>
<accession>I0YZM2</accession>
<dbReference type="SUPFAM" id="SSF52821">
    <property type="entry name" value="Rhodanese/Cell cycle control phosphatase"/>
    <property type="match status" value="1"/>
</dbReference>
<keyword evidence="3" id="KW-1185">Reference proteome</keyword>
<sequence length="312" mass="33629">MLGRDIQGRIYISAQGINAQYSGLQRDALEYAHWVSQRPGFEGLRWMAEECEGHLFPKLRLKIRPNLVQLSGGTRDLPITDPQARATPLTPSEWQEMLRSAMAPATLGAGGGAPGGISGGASGGNLGGPSAGGNAQEVVVLDVRNAYEWDAGHFVGAQRPLEDHFNETPTDASGDAALPAYLQGVSPDAPVMMYCTGGIRCDIYSTYLRRKARSPPQGFRNLYTLEKGIQNYMSEKGDDLWNGSLFVFDARMAVGPGDPAIVKYMCGGTAELPHANCANIDCNKLFLACPVCKTKHGGCCCEQCTRTSRLIR</sequence>
<evidence type="ECO:0000259" key="1">
    <source>
        <dbReference type="PROSITE" id="PS50206"/>
    </source>
</evidence>
<reference evidence="2 3" key="1">
    <citation type="journal article" date="2012" name="Genome Biol.">
        <title>The genome of the polar eukaryotic microalga coccomyxa subellipsoidea reveals traits of cold adaptation.</title>
        <authorList>
            <person name="Blanc G."/>
            <person name="Agarkova I."/>
            <person name="Grimwood J."/>
            <person name="Kuo A."/>
            <person name="Brueggeman A."/>
            <person name="Dunigan D."/>
            <person name="Gurnon J."/>
            <person name="Ladunga I."/>
            <person name="Lindquist E."/>
            <person name="Lucas S."/>
            <person name="Pangilinan J."/>
            <person name="Proschold T."/>
            <person name="Salamov A."/>
            <person name="Schmutz J."/>
            <person name="Weeks D."/>
            <person name="Yamada T."/>
            <person name="Claverie J.M."/>
            <person name="Grigoriev I."/>
            <person name="Van Etten J."/>
            <person name="Lomsadze A."/>
            <person name="Borodovsky M."/>
        </authorList>
    </citation>
    <scope>NUCLEOTIDE SEQUENCE [LARGE SCALE GENOMIC DNA]</scope>
    <source>
        <strain evidence="2 3">C-169</strain>
    </source>
</reference>
<dbReference type="Pfam" id="PF12368">
    <property type="entry name" value="Rhodanese_C"/>
    <property type="match status" value="1"/>
</dbReference>
<dbReference type="eggNOG" id="ENOG502QPZW">
    <property type="taxonomic scope" value="Eukaryota"/>
</dbReference>
<evidence type="ECO:0000313" key="3">
    <source>
        <dbReference type="Proteomes" id="UP000007264"/>
    </source>
</evidence>
<name>I0YZM2_COCSC</name>
<dbReference type="GeneID" id="17042383"/>
<dbReference type="Pfam" id="PF17773">
    <property type="entry name" value="UPF0176_N"/>
    <property type="match status" value="1"/>
</dbReference>
<dbReference type="PANTHER" id="PTHR43268:SF3">
    <property type="entry name" value="RHODANESE-LIKE DOMAIN-CONTAINING PROTEIN 7-RELATED"/>
    <property type="match status" value="1"/>
</dbReference>
<dbReference type="InterPro" id="IPR036873">
    <property type="entry name" value="Rhodanese-like_dom_sf"/>
</dbReference>
<dbReference type="Proteomes" id="UP000007264">
    <property type="component" value="Unassembled WGS sequence"/>
</dbReference>
<dbReference type="KEGG" id="csl:COCSUDRAFT_23145"/>
<dbReference type="RefSeq" id="XP_005648385.1">
    <property type="nucleotide sequence ID" value="XM_005648328.1"/>
</dbReference>
<dbReference type="InterPro" id="IPR001763">
    <property type="entry name" value="Rhodanese-like_dom"/>
</dbReference>
<dbReference type="PROSITE" id="PS50206">
    <property type="entry name" value="RHODANESE_3"/>
    <property type="match status" value="1"/>
</dbReference>
<proteinExistence type="predicted"/>
<organism evidence="2 3">
    <name type="scientific">Coccomyxa subellipsoidea (strain C-169)</name>
    <name type="common">Green microalga</name>
    <dbReference type="NCBI Taxonomy" id="574566"/>
    <lineage>
        <taxon>Eukaryota</taxon>
        <taxon>Viridiplantae</taxon>
        <taxon>Chlorophyta</taxon>
        <taxon>core chlorophytes</taxon>
        <taxon>Trebouxiophyceae</taxon>
        <taxon>Trebouxiophyceae incertae sedis</taxon>
        <taxon>Coccomyxaceae</taxon>
        <taxon>Coccomyxa</taxon>
        <taxon>Coccomyxa subellipsoidea</taxon>
    </lineage>
</organism>
<comment type="caution">
    <text evidence="2">The sequence shown here is derived from an EMBL/GenBank/DDBJ whole genome shotgun (WGS) entry which is preliminary data.</text>
</comment>
<dbReference type="STRING" id="574566.I0YZM2"/>
<gene>
    <name evidence="2" type="ORF">COCSUDRAFT_23145</name>
</gene>
<dbReference type="InterPro" id="IPR020936">
    <property type="entry name" value="TrhO"/>
</dbReference>
<dbReference type="Gene3D" id="3.40.250.10">
    <property type="entry name" value="Rhodanese-like domain"/>
    <property type="match status" value="1"/>
</dbReference>
<evidence type="ECO:0000313" key="2">
    <source>
        <dbReference type="EMBL" id="EIE23841.1"/>
    </source>
</evidence>
<dbReference type="AlphaFoldDB" id="I0YZM2"/>